<sequence>MLKNFFIKKFKILLFPKIFNSISKDECFFKKDEFFLNGEKINIVFFYLHQTEYYNYFLDMKQYVVWTIKDNICRVLIEKEYYQKFEEFYAKEINIIYANFLYNLLKKRIYLIYTNILYCLNFSFLSLILFFLFKNLFFLEKLLFFLSFSFVVLLFIFIIFFMIKKQIKIFYDFKKDILRETIEKTELFLGKEKFKNILKQQKSFFIK</sequence>
<dbReference type="Proteomes" id="UP001210120">
    <property type="component" value="Chromosome"/>
</dbReference>
<protein>
    <submittedName>
        <fullName evidence="2">Uncharacterized protein</fullName>
    </submittedName>
</protein>
<reference evidence="2" key="1">
    <citation type="submission" date="2022-12" db="EMBL/GenBank/DDBJ databases">
        <title>Genomic Characterization of Candidatus Phytoplasma sacchari in China.</title>
        <authorList>
            <person name="Zhang R.-Y."/>
        </authorList>
    </citation>
    <scope>NUCLEOTIDE SEQUENCE [LARGE SCALE GENOMIC DNA]</scope>
    <source>
        <strain evidence="2">SCWL1</strain>
    </source>
</reference>
<evidence type="ECO:0000313" key="3">
    <source>
        <dbReference type="Proteomes" id="UP001210120"/>
    </source>
</evidence>
<keyword evidence="1" id="KW-0812">Transmembrane</keyword>
<feature type="transmembrane region" description="Helical" evidence="1">
    <location>
        <begin position="110"/>
        <end position="132"/>
    </location>
</feature>
<evidence type="ECO:0000256" key="1">
    <source>
        <dbReference type="SAM" id="Phobius"/>
    </source>
</evidence>
<name>A0ABY7M368_9MOLU</name>
<keyword evidence="3" id="KW-1185">Reference proteome</keyword>
<gene>
    <name evidence="2" type="ORF">O7R10_00235</name>
</gene>
<evidence type="ECO:0000313" key="2">
    <source>
        <dbReference type="EMBL" id="WBL31484.1"/>
    </source>
</evidence>
<dbReference type="EMBL" id="CP115156">
    <property type="protein sequence ID" value="WBL31484.1"/>
    <property type="molecule type" value="Genomic_DNA"/>
</dbReference>
<feature type="transmembrane region" description="Helical" evidence="1">
    <location>
        <begin position="144"/>
        <end position="163"/>
    </location>
</feature>
<accession>A0ABY7M368</accession>
<proteinExistence type="predicted"/>
<organism evidence="2 3">
    <name type="scientific">Candidatus Phytoplasma sacchari</name>
    <dbReference type="NCBI Taxonomy" id="2609813"/>
    <lineage>
        <taxon>Bacteria</taxon>
        <taxon>Bacillati</taxon>
        <taxon>Mycoplasmatota</taxon>
        <taxon>Mollicutes</taxon>
        <taxon>Acholeplasmatales</taxon>
        <taxon>Acholeplasmataceae</taxon>
        <taxon>Candidatus Phytoplasma</taxon>
        <taxon>16SrXI (Rice yellow dwarf group)</taxon>
    </lineage>
</organism>
<keyword evidence="1" id="KW-1133">Transmembrane helix</keyword>
<keyword evidence="1" id="KW-0472">Membrane</keyword>